<dbReference type="Gene3D" id="2.60.40.740">
    <property type="match status" value="3"/>
</dbReference>
<dbReference type="EMBL" id="BARV01022183">
    <property type="protein sequence ID" value="GAI18601.1"/>
    <property type="molecule type" value="Genomic_DNA"/>
</dbReference>
<accession>X1MKM1</accession>
<feature type="non-terminal residue" evidence="1">
    <location>
        <position position="271"/>
    </location>
</feature>
<feature type="non-terminal residue" evidence="1">
    <location>
        <position position="1"/>
    </location>
</feature>
<gene>
    <name evidence="1" type="ORF">S06H3_36595</name>
</gene>
<dbReference type="Pfam" id="PF13573">
    <property type="entry name" value="SprB"/>
    <property type="match status" value="4"/>
</dbReference>
<evidence type="ECO:0008006" key="2">
    <source>
        <dbReference type="Google" id="ProtNLM"/>
    </source>
</evidence>
<evidence type="ECO:0000313" key="1">
    <source>
        <dbReference type="EMBL" id="GAI18601.1"/>
    </source>
</evidence>
<name>X1MKM1_9ZZZZ</name>
<dbReference type="InterPro" id="IPR025667">
    <property type="entry name" value="SprB_repeat"/>
</dbReference>
<dbReference type="AlphaFoldDB" id="X1MKM1"/>
<proteinExistence type="predicted"/>
<comment type="caution">
    <text evidence="1">The sequence shown here is derived from an EMBL/GenBank/DDBJ whole genome shotgun (WGS) entry which is preliminary data.</text>
</comment>
<reference evidence="1" key="1">
    <citation type="journal article" date="2014" name="Front. Microbiol.">
        <title>High frequency of phylogenetically diverse reductive dehalogenase-homologous genes in deep subseafloor sedimentary metagenomes.</title>
        <authorList>
            <person name="Kawai M."/>
            <person name="Futagami T."/>
            <person name="Toyoda A."/>
            <person name="Takaki Y."/>
            <person name="Nishi S."/>
            <person name="Hori S."/>
            <person name="Arai W."/>
            <person name="Tsubouchi T."/>
            <person name="Morono Y."/>
            <person name="Uchiyama I."/>
            <person name="Ito T."/>
            <person name="Fujiyama A."/>
            <person name="Inagaki F."/>
            <person name="Takami H."/>
        </authorList>
    </citation>
    <scope>NUCLEOTIDE SEQUENCE</scope>
    <source>
        <strain evidence="1">Expedition CK06-06</strain>
    </source>
</reference>
<organism evidence="1">
    <name type="scientific">marine sediment metagenome</name>
    <dbReference type="NCBI Taxonomy" id="412755"/>
    <lineage>
        <taxon>unclassified sequences</taxon>
        <taxon>metagenomes</taxon>
        <taxon>ecological metagenomes</taxon>
    </lineage>
</organism>
<protein>
    <recommendedName>
        <fullName evidence="2">Ig-like domain-containing protein</fullName>
    </recommendedName>
</protein>
<sequence length="271" mass="27213">TPGDVNCNGACDGTATANASGGSGTYDYQWSNGQTTNPAVNLCPGAYSLTVTDTYGCTVTDNVAITEPGAITLNLTRTDVLCKGECTGTANVNVTSGGTSPFTYQWDNGAGTTSNPTGLCANTYSVTVTDANDCTATGSIVVDEPATSISLTPSHTDATCGDSDGSATVSVTGGTGSYTYEWSTGGTENTISGLFAGVYTVTVTDDNGCTETETINVNDIGGPTASITSFNNPTCNLACDGEATVTVSSGTANYTYTWSSGSPTPVTTPST</sequence>